<comment type="caution">
    <text evidence="10">The sequence shown here is derived from an EMBL/GenBank/DDBJ whole genome shotgun (WGS) entry which is preliminary data.</text>
</comment>
<evidence type="ECO:0000256" key="2">
    <source>
        <dbReference type="ARBA" id="ARBA00007886"/>
    </source>
</evidence>
<keyword evidence="6" id="KW-0564">Palmitate</keyword>
<feature type="domain" description="Spore germination protein N-terminal" evidence="9">
    <location>
        <begin position="24"/>
        <end position="199"/>
    </location>
</feature>
<dbReference type="InterPro" id="IPR038501">
    <property type="entry name" value="Spore_GerAC_C_sf"/>
</dbReference>
<evidence type="ECO:0000256" key="7">
    <source>
        <dbReference type="ARBA" id="ARBA00023288"/>
    </source>
</evidence>
<evidence type="ECO:0000256" key="3">
    <source>
        <dbReference type="ARBA" id="ARBA00022544"/>
    </source>
</evidence>
<protein>
    <submittedName>
        <fullName evidence="10">Ger(X)C family spore germination protein</fullName>
    </submittedName>
</protein>
<sequence>MRFRRTLSAILSLFALVPLTGCWDRTELNEISIVVGLGIDRIGDTYHISVQIVNPAEVTPKSNTGSRLAPVVTFEQEGKTLPDAIGRMSVLSPRRLQFSHLRMVVIGEQTARQGLRKPLDYLSRYAEMRNDFYLVVAKNRPASDILKVYSPMDPIPANNLYTKLQNSDKQWAATSMMTLNELLLDMETEGASAFMTGIQIAGGGSEAAGAGAQQQIAPSRNLEYSGTAMFDKDRLVGWLDEQGTKAINYVTDSVKWTVGYLRCPDNGRASVELFNTHAKVKVRGSNKDDLSIHAYVTIEQDISDIECNLDMTKESTVKWFDQATNKKVSGIIRTTVRDSKKRLGIDVFGFGRQVHRQHPKIWHQIKDWNETYKDVPVYVHVDTTTRRIGTTQQSVTHQTSKGG</sequence>
<keyword evidence="3" id="KW-0309">Germination</keyword>
<reference evidence="10 11" key="1">
    <citation type="submission" date="2021-03" db="EMBL/GenBank/DDBJ databases">
        <title>Paenibacillus artemisicola MWE-103 whole genome sequence.</title>
        <authorList>
            <person name="Ham Y.J."/>
        </authorList>
    </citation>
    <scope>NUCLEOTIDE SEQUENCE [LARGE SCALE GENOMIC DNA]</scope>
    <source>
        <strain evidence="10 11">MWE-103</strain>
    </source>
</reference>
<dbReference type="Gene3D" id="6.20.190.10">
    <property type="entry name" value="Nutrient germinant receptor protein C, domain 1"/>
    <property type="match status" value="1"/>
</dbReference>
<dbReference type="Pfam" id="PF25198">
    <property type="entry name" value="Spore_GerAC_N"/>
    <property type="match status" value="1"/>
</dbReference>
<dbReference type="Proteomes" id="UP000670947">
    <property type="component" value="Unassembled WGS sequence"/>
</dbReference>
<evidence type="ECO:0000259" key="9">
    <source>
        <dbReference type="Pfam" id="PF25198"/>
    </source>
</evidence>
<dbReference type="InterPro" id="IPR046953">
    <property type="entry name" value="Spore_GerAC-like_C"/>
</dbReference>
<keyword evidence="5" id="KW-0472">Membrane</keyword>
<dbReference type="Pfam" id="PF05504">
    <property type="entry name" value="Spore_GerAC"/>
    <property type="match status" value="1"/>
</dbReference>
<keyword evidence="11" id="KW-1185">Reference proteome</keyword>
<comment type="subcellular location">
    <subcellularLocation>
        <location evidence="1">Membrane</location>
        <topology evidence="1">Lipid-anchor</topology>
    </subcellularLocation>
</comment>
<evidence type="ECO:0000313" key="10">
    <source>
        <dbReference type="EMBL" id="MBO7742961.1"/>
    </source>
</evidence>
<evidence type="ECO:0000256" key="1">
    <source>
        <dbReference type="ARBA" id="ARBA00004635"/>
    </source>
</evidence>
<evidence type="ECO:0000256" key="5">
    <source>
        <dbReference type="ARBA" id="ARBA00023136"/>
    </source>
</evidence>
<dbReference type="PANTHER" id="PTHR35789">
    <property type="entry name" value="SPORE GERMINATION PROTEIN B3"/>
    <property type="match status" value="1"/>
</dbReference>
<accession>A0ABS3W442</accession>
<keyword evidence="7" id="KW-0449">Lipoprotein</keyword>
<dbReference type="EMBL" id="JAGGDJ010000001">
    <property type="protein sequence ID" value="MBO7742961.1"/>
    <property type="molecule type" value="Genomic_DNA"/>
</dbReference>
<dbReference type="InterPro" id="IPR008844">
    <property type="entry name" value="Spore_GerAC-like"/>
</dbReference>
<proteinExistence type="inferred from homology"/>
<feature type="domain" description="Spore germination GerAC-like C-terminal" evidence="8">
    <location>
        <begin position="225"/>
        <end position="389"/>
    </location>
</feature>
<dbReference type="RefSeq" id="WP_208845911.1">
    <property type="nucleotide sequence ID" value="NZ_JAGGDJ010000001.1"/>
</dbReference>
<gene>
    <name evidence="10" type="ORF">I8J29_02050</name>
</gene>
<dbReference type="Gene3D" id="3.30.300.210">
    <property type="entry name" value="Nutrient germinant receptor protein C, domain 3"/>
    <property type="match status" value="1"/>
</dbReference>
<keyword evidence="4" id="KW-0732">Signal</keyword>
<comment type="similarity">
    <text evidence="2">Belongs to the GerABKC lipoprotein family.</text>
</comment>
<evidence type="ECO:0000313" key="11">
    <source>
        <dbReference type="Proteomes" id="UP000670947"/>
    </source>
</evidence>
<dbReference type="NCBIfam" id="TIGR02887">
    <property type="entry name" value="spore_ger_x_C"/>
    <property type="match status" value="1"/>
</dbReference>
<evidence type="ECO:0000259" key="8">
    <source>
        <dbReference type="Pfam" id="PF05504"/>
    </source>
</evidence>
<evidence type="ECO:0000256" key="6">
    <source>
        <dbReference type="ARBA" id="ARBA00023139"/>
    </source>
</evidence>
<name>A0ABS3W442_9BACL</name>
<organism evidence="10 11">
    <name type="scientific">Paenibacillus artemisiicola</name>
    <dbReference type="NCBI Taxonomy" id="1172618"/>
    <lineage>
        <taxon>Bacteria</taxon>
        <taxon>Bacillati</taxon>
        <taxon>Bacillota</taxon>
        <taxon>Bacilli</taxon>
        <taxon>Bacillales</taxon>
        <taxon>Paenibacillaceae</taxon>
        <taxon>Paenibacillus</taxon>
    </lineage>
</organism>
<evidence type="ECO:0000256" key="4">
    <source>
        <dbReference type="ARBA" id="ARBA00022729"/>
    </source>
</evidence>
<dbReference type="InterPro" id="IPR057336">
    <property type="entry name" value="GerAC_N"/>
</dbReference>
<dbReference type="PANTHER" id="PTHR35789:SF1">
    <property type="entry name" value="SPORE GERMINATION PROTEIN B3"/>
    <property type="match status" value="1"/>
</dbReference>